<feature type="binding site" evidence="4">
    <location>
        <position position="29"/>
    </location>
    <ligand>
        <name>(3S)-3-hydroxy-3-methylglutaryl-CoA</name>
        <dbReference type="ChEBI" id="CHEBI:43074"/>
    </ligand>
</feature>
<feature type="active site" description="Acyl-thioester intermediate" evidence="3">
    <location>
        <position position="111"/>
    </location>
</feature>
<feature type="binding site" evidence="4">
    <location>
        <position position="143"/>
    </location>
    <ligand>
        <name>(3S)-3-hydroxy-3-methylglutaryl-CoA</name>
        <dbReference type="ChEBI" id="CHEBI:43074"/>
    </ligand>
</feature>
<reference evidence="8" key="4">
    <citation type="submission" date="2023-02" db="EMBL/GenBank/DDBJ databases">
        <authorList>
            <person name="Sun Q."/>
            <person name="Mori K."/>
        </authorList>
    </citation>
    <scope>NUCLEOTIDE SEQUENCE</scope>
    <source>
        <strain evidence="8">NBRC 114545</strain>
    </source>
</reference>
<dbReference type="Proteomes" id="UP001157039">
    <property type="component" value="Unassembled WGS sequence"/>
</dbReference>
<evidence type="ECO:0000259" key="5">
    <source>
        <dbReference type="Pfam" id="PF01154"/>
    </source>
</evidence>
<reference evidence="7" key="3">
    <citation type="submission" date="2018-03" db="EMBL/GenBank/DDBJ databases">
        <authorList>
            <person name="Jeon C.O."/>
        </authorList>
    </citation>
    <scope>NUCLEOTIDE SEQUENCE</scope>
    <source>
        <strain evidence="7">JCM 31126</strain>
    </source>
</reference>
<evidence type="ECO:0000256" key="1">
    <source>
        <dbReference type="ARBA" id="ARBA00007061"/>
    </source>
</evidence>
<evidence type="ECO:0000313" key="10">
    <source>
        <dbReference type="Proteomes" id="UP001157039"/>
    </source>
</evidence>
<feature type="domain" description="Hydroxymethylglutaryl-coenzyme A synthase C-terminal" evidence="6">
    <location>
        <begin position="180"/>
        <end position="248"/>
    </location>
</feature>
<feature type="binding site" evidence="4">
    <location>
        <position position="242"/>
    </location>
    <ligand>
        <name>(3S)-3-hydroxy-3-methylglutaryl-CoA</name>
        <dbReference type="ChEBI" id="CHEBI:43074"/>
    </ligand>
</feature>
<feature type="active site" description="Proton donor/acceptor" evidence="3">
    <location>
        <position position="233"/>
    </location>
</feature>
<feature type="domain" description="Hydroxymethylglutaryl-coenzyme A synthase C-terminal" evidence="6">
    <location>
        <begin position="261"/>
        <end position="365"/>
    </location>
</feature>
<keyword evidence="2" id="KW-0808">Transferase</keyword>
<dbReference type="InterPro" id="IPR011554">
    <property type="entry name" value="HMG_CoA_synthase_prok"/>
</dbReference>
<dbReference type="EMBL" id="BSUW01000001">
    <property type="protein sequence ID" value="GMA72001.1"/>
    <property type="molecule type" value="Genomic_DNA"/>
</dbReference>
<dbReference type="RefSeq" id="WP_123936087.1">
    <property type="nucleotide sequence ID" value="NZ_BSUW01000001.1"/>
</dbReference>
<evidence type="ECO:0000256" key="2">
    <source>
        <dbReference type="ARBA" id="ARBA00022679"/>
    </source>
</evidence>
<reference evidence="7 9" key="1">
    <citation type="journal article" date="2012" name="Int. J. Syst. Evol. Microbiol.">
        <title>Characterization of Tetragenococcus strains from sugar thick juice reveals a novel species, Tetragenococcus osmophilus sp. nov., and divides Tetragenococcus halophilus into two subspecies, T. halophilus subsp. halophilus subsp. nov. and T. halophilus subsp. flandriensis subsp. nov.</title>
        <authorList>
            <person name="Juste A."/>
            <person name="Van Trappen S."/>
            <person name="Verreth C."/>
            <person name="Cleenwerck I."/>
            <person name="De Vos P."/>
            <person name="Lievens B."/>
            <person name="Willems K.A."/>
        </authorList>
    </citation>
    <scope>NUCLEOTIDE SEQUENCE [LARGE SCALE GENOMIC DNA]</scope>
    <source>
        <strain evidence="7 9">JCM 31126</strain>
    </source>
</reference>
<evidence type="ECO:0000313" key="8">
    <source>
        <dbReference type="EMBL" id="GMA72001.1"/>
    </source>
</evidence>
<dbReference type="GO" id="GO:0004421">
    <property type="term" value="F:hydroxymethylglutaryl-CoA synthase activity"/>
    <property type="evidence" value="ECO:0007669"/>
    <property type="project" value="InterPro"/>
</dbReference>
<feature type="binding site" evidence="4">
    <location>
        <position position="275"/>
    </location>
    <ligand>
        <name>(3S)-3-hydroxy-3-methylglutaryl-CoA</name>
        <dbReference type="ChEBI" id="CHEBI:43074"/>
    </ligand>
</feature>
<dbReference type="InterPro" id="IPR013528">
    <property type="entry name" value="HMG_CoA_synth_N"/>
</dbReference>
<dbReference type="KEGG" id="too:C7K38_07990"/>
<dbReference type="PANTHER" id="PTHR43323">
    <property type="entry name" value="3-HYDROXY-3-METHYLGLUTARYL COENZYME A SYNTHASE"/>
    <property type="match status" value="1"/>
</dbReference>
<dbReference type="InterPro" id="IPR013746">
    <property type="entry name" value="HMG_CoA_synt_C_dom"/>
</dbReference>
<evidence type="ECO:0000313" key="9">
    <source>
        <dbReference type="Proteomes" id="UP000268310"/>
    </source>
</evidence>
<evidence type="ECO:0000313" key="7">
    <source>
        <dbReference type="EMBL" id="AYW48304.1"/>
    </source>
</evidence>
<evidence type="ECO:0000256" key="3">
    <source>
        <dbReference type="PIRSR" id="PIRSR611554-1"/>
    </source>
</evidence>
<feature type="binding site" evidence="4">
    <location>
        <position position="148"/>
    </location>
    <ligand>
        <name>substrate</name>
    </ligand>
</feature>
<name>A0AA37XL11_9ENTE</name>
<dbReference type="Proteomes" id="UP000268310">
    <property type="component" value="Chromosome"/>
</dbReference>
<dbReference type="CDD" id="cd00827">
    <property type="entry name" value="init_cond_enzymes"/>
    <property type="match status" value="1"/>
</dbReference>
<reference evidence="8 10" key="2">
    <citation type="journal article" date="2014" name="Int. J. Syst. Evol. Microbiol.">
        <title>Complete genome sequence of Corynebacterium casei LMG S-19264T (=DSM 44701T), isolated from a smear-ripened cheese.</title>
        <authorList>
            <consortium name="US DOE Joint Genome Institute (JGI-PGF)"/>
            <person name="Walter F."/>
            <person name="Albersmeier A."/>
            <person name="Kalinowski J."/>
            <person name="Ruckert C."/>
        </authorList>
    </citation>
    <scope>NUCLEOTIDE SEQUENCE [LARGE SCALE GENOMIC DNA]</scope>
    <source>
        <strain evidence="8 10">NBRC 114545</strain>
    </source>
</reference>
<feature type="domain" description="Hydroxymethylglutaryl-coenzyme A synthase N-terminal" evidence="5">
    <location>
        <begin position="2"/>
        <end position="166"/>
    </location>
</feature>
<accession>A0AA37XL11</accession>
<evidence type="ECO:0000256" key="4">
    <source>
        <dbReference type="PIRSR" id="PIRSR611554-2"/>
    </source>
</evidence>
<keyword evidence="9" id="KW-1185">Reference proteome</keyword>
<dbReference type="NCBIfam" id="TIGR01835">
    <property type="entry name" value="HMG-CoA-S_prok"/>
    <property type="match status" value="1"/>
</dbReference>
<dbReference type="PANTHER" id="PTHR43323:SF2">
    <property type="entry name" value="HYDROXYMETHYLGLUTARYL-COA SYNTHASE"/>
    <property type="match status" value="1"/>
</dbReference>
<gene>
    <name evidence="7" type="ORF">C7K38_07990</name>
    <name evidence="8" type="ORF">GCM10025885_10500</name>
</gene>
<dbReference type="EMBL" id="CP027783">
    <property type="protein sequence ID" value="AYW48304.1"/>
    <property type="molecule type" value="Genomic_DNA"/>
</dbReference>
<dbReference type="Pfam" id="PF08540">
    <property type="entry name" value="HMG_CoA_synt_C"/>
    <property type="match status" value="2"/>
</dbReference>
<dbReference type="Pfam" id="PF01154">
    <property type="entry name" value="HMG_CoA_synt_N"/>
    <property type="match status" value="1"/>
</dbReference>
<evidence type="ECO:0000259" key="6">
    <source>
        <dbReference type="Pfam" id="PF08540"/>
    </source>
</evidence>
<sequence>MNVGIDKLSFFIPSYYIDMTELANARGVDPAKFHIGIGQDQMAINPKTQDIVTFAANAAQHILNTDDLAQIDMIIVATESGIDESKASAVILHRLLGIQPFARSFEIKEACYGATAGLQFAKEHVTLHPDKKVLVIASDIAKYGLASGGEPTQGAGAVAMLISAEARILAFENDNIMLTQDIYDFWRPVGYDFPLVDGPLSNETYIQSFQKVWKENIQKNHTSLSDYAALVFHIPYTKMGKKALNSILEDVPESEKSRLLTRYEQSTIYSRKTGNMYTGSLYLGLISLLENEENLQTNKRIGLFSYGSGSVAEFFSMRLVEGYQQHLLSDLHKKQFEQRTKLSIAEYESMFSDQLHIDTDNEFSDPTPYSISQISNTIRYYHE</sequence>
<dbReference type="AlphaFoldDB" id="A0AA37XL11"/>
<dbReference type="InterPro" id="IPR016039">
    <property type="entry name" value="Thiolase-like"/>
</dbReference>
<organism evidence="8 10">
    <name type="scientific">Tetragenococcus osmophilus</name>
    <dbReference type="NCBI Taxonomy" id="526944"/>
    <lineage>
        <taxon>Bacteria</taxon>
        <taxon>Bacillati</taxon>
        <taxon>Bacillota</taxon>
        <taxon>Bacilli</taxon>
        <taxon>Lactobacillales</taxon>
        <taxon>Enterococcaceae</taxon>
        <taxon>Tetragenococcus</taxon>
    </lineage>
</organism>
<protein>
    <submittedName>
        <fullName evidence="8">Hydroxymethylglutaryl-CoA synthase</fullName>
    </submittedName>
</protein>
<comment type="similarity">
    <text evidence="1">Belongs to the thiolase-like superfamily. HMG-CoA synthase family.</text>
</comment>
<proteinExistence type="inferred from homology"/>
<dbReference type="SUPFAM" id="SSF53901">
    <property type="entry name" value="Thiolase-like"/>
    <property type="match status" value="2"/>
</dbReference>
<dbReference type="Gene3D" id="3.40.47.10">
    <property type="match status" value="2"/>
</dbReference>
<feature type="active site" description="Proton donor/acceptor" evidence="3">
    <location>
        <position position="79"/>
    </location>
</feature>
<dbReference type="GO" id="GO:0006084">
    <property type="term" value="P:acetyl-CoA metabolic process"/>
    <property type="evidence" value="ECO:0007669"/>
    <property type="project" value="InterPro"/>
</dbReference>